<protein>
    <submittedName>
        <fullName evidence="2">Uncharacterized protein</fullName>
    </submittedName>
</protein>
<organism evidence="2 3">
    <name type="scientific">Apiospora kogelbergensis</name>
    <dbReference type="NCBI Taxonomy" id="1337665"/>
    <lineage>
        <taxon>Eukaryota</taxon>
        <taxon>Fungi</taxon>
        <taxon>Dikarya</taxon>
        <taxon>Ascomycota</taxon>
        <taxon>Pezizomycotina</taxon>
        <taxon>Sordariomycetes</taxon>
        <taxon>Xylariomycetidae</taxon>
        <taxon>Amphisphaeriales</taxon>
        <taxon>Apiosporaceae</taxon>
        <taxon>Apiospora</taxon>
    </lineage>
</organism>
<feature type="region of interest" description="Disordered" evidence="1">
    <location>
        <begin position="133"/>
        <end position="159"/>
    </location>
</feature>
<feature type="region of interest" description="Disordered" evidence="1">
    <location>
        <begin position="75"/>
        <end position="97"/>
    </location>
</feature>
<accession>A0AAW0QEP0</accession>
<evidence type="ECO:0000256" key="1">
    <source>
        <dbReference type="SAM" id="MobiDB-lite"/>
    </source>
</evidence>
<comment type="caution">
    <text evidence="2">The sequence shown here is derived from an EMBL/GenBank/DDBJ whole genome shotgun (WGS) entry which is preliminary data.</text>
</comment>
<sequence>MPPSHLALSALAKHDENTTSNNSNNNNILLMPIDKPAEPTMRCIRSLWTPINSPVRPQKFAVKLLTRRQLFRSNSFARSHAPPRNDGARMGGKRKRPVAVEVDGRSQTTHGPNTIYLALGARVSPDRKAIAEPWGQWRQGGAGGRDLATPTTTSYNLAQ</sequence>
<gene>
    <name evidence="2" type="ORF">PG999_011093</name>
</gene>
<dbReference type="Proteomes" id="UP001392437">
    <property type="component" value="Unassembled WGS sequence"/>
</dbReference>
<feature type="compositionally biased region" description="Polar residues" evidence="1">
    <location>
        <begin position="149"/>
        <end position="159"/>
    </location>
</feature>
<evidence type="ECO:0000313" key="3">
    <source>
        <dbReference type="Proteomes" id="UP001392437"/>
    </source>
</evidence>
<dbReference type="AlphaFoldDB" id="A0AAW0QEP0"/>
<proteinExistence type="predicted"/>
<dbReference type="EMBL" id="JAQQWP010000009">
    <property type="protein sequence ID" value="KAK8100719.1"/>
    <property type="molecule type" value="Genomic_DNA"/>
</dbReference>
<keyword evidence="3" id="KW-1185">Reference proteome</keyword>
<name>A0AAW0QEP0_9PEZI</name>
<evidence type="ECO:0000313" key="2">
    <source>
        <dbReference type="EMBL" id="KAK8100719.1"/>
    </source>
</evidence>
<reference evidence="2 3" key="1">
    <citation type="submission" date="2023-01" db="EMBL/GenBank/DDBJ databases">
        <title>Analysis of 21 Apiospora genomes using comparative genomics revels a genus with tremendous synthesis potential of carbohydrate active enzymes and secondary metabolites.</title>
        <authorList>
            <person name="Sorensen T."/>
        </authorList>
    </citation>
    <scope>NUCLEOTIDE SEQUENCE [LARGE SCALE GENOMIC DNA]</scope>
    <source>
        <strain evidence="2 3">CBS 117206</strain>
    </source>
</reference>